<gene>
    <name evidence="2" type="ORF">HYH02_002919</name>
</gene>
<feature type="compositionally biased region" description="Gly residues" evidence="1">
    <location>
        <begin position="53"/>
        <end position="64"/>
    </location>
</feature>
<evidence type="ECO:0000313" key="3">
    <source>
        <dbReference type="Proteomes" id="UP000613740"/>
    </source>
</evidence>
<keyword evidence="3" id="KW-1185">Reference proteome</keyword>
<feature type="region of interest" description="Disordered" evidence="1">
    <location>
        <begin position="1"/>
        <end position="147"/>
    </location>
</feature>
<accession>A0A835WSL3</accession>
<organism evidence="2 3">
    <name type="scientific">Chlamydomonas schloesseri</name>
    <dbReference type="NCBI Taxonomy" id="2026947"/>
    <lineage>
        <taxon>Eukaryota</taxon>
        <taxon>Viridiplantae</taxon>
        <taxon>Chlorophyta</taxon>
        <taxon>core chlorophytes</taxon>
        <taxon>Chlorophyceae</taxon>
        <taxon>CS clade</taxon>
        <taxon>Chlamydomonadales</taxon>
        <taxon>Chlamydomonadaceae</taxon>
        <taxon>Chlamydomonas</taxon>
    </lineage>
</organism>
<dbReference type="Proteomes" id="UP000613740">
    <property type="component" value="Unassembled WGS sequence"/>
</dbReference>
<evidence type="ECO:0000313" key="2">
    <source>
        <dbReference type="EMBL" id="KAG2452687.1"/>
    </source>
</evidence>
<dbReference type="EMBL" id="JAEHOD010000005">
    <property type="protein sequence ID" value="KAG2452687.1"/>
    <property type="molecule type" value="Genomic_DNA"/>
</dbReference>
<reference evidence="2" key="1">
    <citation type="journal article" date="2020" name="bioRxiv">
        <title>Comparative genomics of Chlamydomonas.</title>
        <authorList>
            <person name="Craig R.J."/>
            <person name="Hasan A.R."/>
            <person name="Ness R.W."/>
            <person name="Keightley P.D."/>
        </authorList>
    </citation>
    <scope>NUCLEOTIDE SEQUENCE</scope>
    <source>
        <strain evidence="2">CCAP 11/173</strain>
    </source>
</reference>
<comment type="caution">
    <text evidence="2">The sequence shown here is derived from an EMBL/GenBank/DDBJ whole genome shotgun (WGS) entry which is preliminary data.</text>
</comment>
<protein>
    <submittedName>
        <fullName evidence="2">Uncharacterized protein</fullName>
    </submittedName>
</protein>
<dbReference type="AlphaFoldDB" id="A0A835WSL3"/>
<proteinExistence type="predicted"/>
<evidence type="ECO:0000256" key="1">
    <source>
        <dbReference type="SAM" id="MobiDB-lite"/>
    </source>
</evidence>
<feature type="compositionally biased region" description="Low complexity" evidence="1">
    <location>
        <begin position="133"/>
        <end position="145"/>
    </location>
</feature>
<feature type="compositionally biased region" description="Polar residues" evidence="1">
    <location>
        <begin position="10"/>
        <end position="19"/>
    </location>
</feature>
<name>A0A835WSL3_9CHLO</name>
<dbReference type="OrthoDB" id="541110at2759"/>
<feature type="compositionally biased region" description="Basic and acidic residues" evidence="1">
    <location>
        <begin position="20"/>
        <end position="43"/>
    </location>
</feature>
<sequence>MALEQLRQPAFSSLYQQTHGDNRSHDDQYEPHRRQHPQRHDGGEATTAAGTQTLGGSGAGGGAGAPYHATAGGGGGGYSHQGGRNSYSPQQQLHQRHPQHQQQYDITPVGATATGTTGTHGGGGGSAYQSTYGRAPPGSAAPAATAGGGGAAAFSSRRLAARYPRLHTGLLQAVWSGLVWYVSTAAWLVCLPWRATRWLTPRFLQPPLQWAEDTGVWLAAPPARLAGDVVHGTLALADRLITGGTRTVSSVHASNAHHYLTAYEAYLWLFMHRAHAAERHGWEGLRRSLASRTV</sequence>
<feature type="compositionally biased region" description="Gly residues" evidence="1">
    <location>
        <begin position="71"/>
        <end position="80"/>
    </location>
</feature>